<keyword evidence="4 10" id="KW-0679">Respiratory chain</keyword>
<dbReference type="Proteomes" id="UP000695000">
    <property type="component" value="Unplaced"/>
</dbReference>
<evidence type="ECO:0000256" key="1">
    <source>
        <dbReference type="ARBA" id="ARBA00005882"/>
    </source>
</evidence>
<dbReference type="InterPro" id="IPR006885">
    <property type="entry name" value="NADH_UbQ_FeS_4_mit-like"/>
</dbReference>
<name>A0ABM1MKF6_NICVS</name>
<sequence>MASVLLRSRSLMKCAGLWQTAPISTTSFKCKDFSDSLNQKEAPQIKNDLALLKPEEAADRKRMQGYITVEGPVNIAPITGIPEEHIKGRKVRIYVPAKNSMQSGTDNIGHWEMEFDNRERWENPLMGWASSGDPMSNMKIQFSTKEEAISYCEKNGWQWFLQEGTTKEMRPKSYGVNFSWNKRTRVSTK</sequence>
<protein>
    <recommendedName>
        <fullName evidence="2 10">NADH dehydrogenase [ubiquinone] iron-sulfur protein 4, mitochondrial</fullName>
    </recommendedName>
</protein>
<dbReference type="GeneID" id="108561567"/>
<dbReference type="Gene3D" id="3.30.160.190">
    <property type="entry name" value="atu1810 like domain"/>
    <property type="match status" value="1"/>
</dbReference>
<dbReference type="Pfam" id="PF04800">
    <property type="entry name" value="NDUS4"/>
    <property type="match status" value="1"/>
</dbReference>
<keyword evidence="5 10" id="KW-0999">Mitochondrion inner membrane</keyword>
<evidence type="ECO:0000256" key="4">
    <source>
        <dbReference type="ARBA" id="ARBA00022660"/>
    </source>
</evidence>
<evidence type="ECO:0000313" key="12">
    <source>
        <dbReference type="RefSeq" id="XP_017775056.1"/>
    </source>
</evidence>
<evidence type="ECO:0000256" key="6">
    <source>
        <dbReference type="ARBA" id="ARBA00022946"/>
    </source>
</evidence>
<keyword evidence="11" id="KW-1185">Reference proteome</keyword>
<keyword evidence="9 10" id="KW-0472">Membrane</keyword>
<evidence type="ECO:0000256" key="2">
    <source>
        <dbReference type="ARBA" id="ARBA00015796"/>
    </source>
</evidence>
<comment type="subcellular location">
    <subcellularLocation>
        <location evidence="10">Mitochondrion inner membrane</location>
        <topology evidence="10">Peripheral membrane protein</topology>
        <orientation evidence="10">Matrix side</orientation>
    </subcellularLocation>
</comment>
<dbReference type="PANTHER" id="PTHR12219:SF8">
    <property type="entry name" value="NADH DEHYDROGENASE [UBIQUINONE] IRON-SULFUR PROTEIN 4, MITOCHONDRIAL"/>
    <property type="match status" value="1"/>
</dbReference>
<evidence type="ECO:0000256" key="8">
    <source>
        <dbReference type="ARBA" id="ARBA00023128"/>
    </source>
</evidence>
<keyword evidence="6 10" id="KW-0809">Transit peptide</keyword>
<evidence type="ECO:0000256" key="9">
    <source>
        <dbReference type="ARBA" id="ARBA00023136"/>
    </source>
</evidence>
<dbReference type="PANTHER" id="PTHR12219">
    <property type="entry name" value="NADH-UBIQUINONE OXIDOREDUCTASE"/>
    <property type="match status" value="1"/>
</dbReference>
<evidence type="ECO:0000256" key="5">
    <source>
        <dbReference type="ARBA" id="ARBA00022792"/>
    </source>
</evidence>
<keyword evidence="7 10" id="KW-0249">Electron transport</keyword>
<dbReference type="InterPro" id="IPR038532">
    <property type="entry name" value="NDUFS4-like_sf"/>
</dbReference>
<dbReference type="RefSeq" id="XP_017775056.1">
    <property type="nucleotide sequence ID" value="XM_017919567.1"/>
</dbReference>
<reference evidence="12" key="1">
    <citation type="submission" date="2025-08" db="UniProtKB">
        <authorList>
            <consortium name="RefSeq"/>
        </authorList>
    </citation>
    <scope>IDENTIFICATION</scope>
    <source>
        <tissue evidence="12">Whole Larva</tissue>
    </source>
</reference>
<gene>
    <name evidence="12" type="primary">LOC108561567</name>
</gene>
<evidence type="ECO:0000256" key="10">
    <source>
        <dbReference type="RuleBase" id="RU367010"/>
    </source>
</evidence>
<comment type="function">
    <text evidence="10">Accessory subunit of the mitochondrial membrane respiratory chain NADH dehydrogenase (Complex I), that is believed not to be involved in catalysis. Complex I functions in the transfer of electrons from NADH to the respiratory chain. The immediate electron acceptor for the enzyme is believed to be ubiquinone.</text>
</comment>
<evidence type="ECO:0000256" key="7">
    <source>
        <dbReference type="ARBA" id="ARBA00022982"/>
    </source>
</evidence>
<proteinExistence type="inferred from homology"/>
<accession>A0ABM1MKF6</accession>
<keyword evidence="8 10" id="KW-0496">Mitochondrion</keyword>
<organism evidence="11 12">
    <name type="scientific">Nicrophorus vespilloides</name>
    <name type="common">Boreal carrion beetle</name>
    <dbReference type="NCBI Taxonomy" id="110193"/>
    <lineage>
        <taxon>Eukaryota</taxon>
        <taxon>Metazoa</taxon>
        <taxon>Ecdysozoa</taxon>
        <taxon>Arthropoda</taxon>
        <taxon>Hexapoda</taxon>
        <taxon>Insecta</taxon>
        <taxon>Pterygota</taxon>
        <taxon>Neoptera</taxon>
        <taxon>Endopterygota</taxon>
        <taxon>Coleoptera</taxon>
        <taxon>Polyphaga</taxon>
        <taxon>Staphyliniformia</taxon>
        <taxon>Silphidae</taxon>
        <taxon>Nicrophorinae</taxon>
        <taxon>Nicrophorus</taxon>
    </lineage>
</organism>
<evidence type="ECO:0000256" key="3">
    <source>
        <dbReference type="ARBA" id="ARBA00022448"/>
    </source>
</evidence>
<evidence type="ECO:0000313" key="11">
    <source>
        <dbReference type="Proteomes" id="UP000695000"/>
    </source>
</evidence>
<comment type="similarity">
    <text evidence="1 10">Belongs to the complex I NDUFS4 subunit family.</text>
</comment>
<keyword evidence="3 10" id="KW-0813">Transport</keyword>